<dbReference type="EMBL" id="FMWP01000017">
    <property type="protein sequence ID" value="SCZ91903.1"/>
    <property type="molecule type" value="Genomic_DNA"/>
</dbReference>
<protein>
    <submittedName>
        <fullName evidence="3">BZ3500_MvSof-1268-A1-R1_Chr5-3g08209 protein</fullName>
    </submittedName>
</protein>
<sequence>MNNTLQCSLWPGCFKRQLEHLFTARARAYKSVYKLTRFGDPKVQQEYTRGNTLIFSQNTASFTDVLSIGNPNLAELDKCRPKIVKQSRIQKMLRWLINESKNPAYSAVSFFDGERLAQLVRRNSGVLNSTSPAPTAVSASTSASASVSVAPQVSDGQTSDGDGLVPDAVLANVFTAETVEPTSSLFEGYATAHNDSDEPVFEHVHVPSPATDEPVHSWQFSEKTLRCFNHCKDQPPHVIPTGDDPLWESSDDFLLSKLWPHLNPFGLVGFCVERDVKISLEEQVKHWLNLYDSDFRCDPSFPFIISNILRRRDVFRHLAFRVPKEKVPRIAAALLEIYRISTVFWRFVQARTYFNQARQAQHAPTLSVRAASDPGTCQEQAPRHASHAYNQLNSCMGKLI</sequence>
<dbReference type="Proteomes" id="UP000249723">
    <property type="component" value="Unassembled WGS sequence"/>
</dbReference>
<evidence type="ECO:0000313" key="3">
    <source>
        <dbReference type="EMBL" id="SCZ91903.1"/>
    </source>
</evidence>
<dbReference type="OrthoDB" id="432234at2759"/>
<feature type="region of interest" description="Disordered" evidence="1">
    <location>
        <begin position="127"/>
        <end position="162"/>
    </location>
</feature>
<evidence type="ECO:0000259" key="2">
    <source>
        <dbReference type="Pfam" id="PF20209"/>
    </source>
</evidence>
<evidence type="ECO:0000313" key="4">
    <source>
        <dbReference type="Proteomes" id="UP000249723"/>
    </source>
</evidence>
<keyword evidence="4" id="KW-1185">Reference proteome</keyword>
<name>A0A2X0LR77_9BASI</name>
<dbReference type="InterPro" id="IPR046700">
    <property type="entry name" value="DUF6570"/>
</dbReference>
<proteinExistence type="predicted"/>
<dbReference type="AlphaFoldDB" id="A0A2X0LR77"/>
<organism evidence="3 4">
    <name type="scientific">Microbotryum saponariae</name>
    <dbReference type="NCBI Taxonomy" id="289078"/>
    <lineage>
        <taxon>Eukaryota</taxon>
        <taxon>Fungi</taxon>
        <taxon>Dikarya</taxon>
        <taxon>Basidiomycota</taxon>
        <taxon>Pucciniomycotina</taxon>
        <taxon>Microbotryomycetes</taxon>
        <taxon>Microbotryales</taxon>
        <taxon>Microbotryaceae</taxon>
        <taxon>Microbotryum</taxon>
    </lineage>
</organism>
<gene>
    <name evidence="3" type="ORF">BZ3500_MVSOF-1268-A1-R1_CHR5-3G08209</name>
</gene>
<evidence type="ECO:0000256" key="1">
    <source>
        <dbReference type="SAM" id="MobiDB-lite"/>
    </source>
</evidence>
<feature type="compositionally biased region" description="Low complexity" evidence="1">
    <location>
        <begin position="129"/>
        <end position="151"/>
    </location>
</feature>
<dbReference type="Pfam" id="PF20209">
    <property type="entry name" value="DUF6570"/>
    <property type="match status" value="1"/>
</dbReference>
<reference evidence="4" key="1">
    <citation type="submission" date="2016-10" db="EMBL/GenBank/DDBJ databases">
        <authorList>
            <person name="Jeantristanb JTB J.-T."/>
            <person name="Ricardo R."/>
        </authorList>
    </citation>
    <scope>NUCLEOTIDE SEQUENCE [LARGE SCALE GENOMIC DNA]</scope>
</reference>
<accession>A0A2X0LR77</accession>
<feature type="domain" description="DUF6570" evidence="2">
    <location>
        <begin position="17"/>
        <end position="114"/>
    </location>
</feature>